<keyword evidence="3 5" id="KW-0687">Ribonucleoprotein</keyword>
<evidence type="ECO:0000256" key="6">
    <source>
        <dbReference type="SAM" id="Coils"/>
    </source>
</evidence>
<dbReference type="AlphaFoldDB" id="A0A0G0MQQ1"/>
<evidence type="ECO:0000256" key="2">
    <source>
        <dbReference type="ARBA" id="ARBA00022980"/>
    </source>
</evidence>
<dbReference type="PROSITE" id="PS00962">
    <property type="entry name" value="RIBOSOMAL_S2_1"/>
    <property type="match status" value="1"/>
</dbReference>
<feature type="coiled-coil region" evidence="6">
    <location>
        <begin position="233"/>
        <end position="284"/>
    </location>
</feature>
<proteinExistence type="inferred from homology"/>
<dbReference type="PANTHER" id="PTHR12534">
    <property type="entry name" value="30S RIBOSOMAL PROTEIN S2 PROKARYOTIC AND ORGANELLAR"/>
    <property type="match status" value="1"/>
</dbReference>
<dbReference type="GO" id="GO:0003735">
    <property type="term" value="F:structural constituent of ribosome"/>
    <property type="evidence" value="ECO:0007669"/>
    <property type="project" value="InterPro"/>
</dbReference>
<evidence type="ECO:0000313" key="8">
    <source>
        <dbReference type="Proteomes" id="UP000034799"/>
    </source>
</evidence>
<accession>A0A0G0MQQ1</accession>
<dbReference type="InterPro" id="IPR018130">
    <property type="entry name" value="Ribosomal_uS2_CS"/>
</dbReference>
<comment type="similarity">
    <text evidence="1 5">Belongs to the universal ribosomal protein uS2 family.</text>
</comment>
<keyword evidence="2 5" id="KW-0689">Ribosomal protein</keyword>
<dbReference type="CDD" id="cd01425">
    <property type="entry name" value="RPS2"/>
    <property type="match status" value="1"/>
</dbReference>
<dbReference type="Gene3D" id="3.40.50.10490">
    <property type="entry name" value="Glucose-6-phosphate isomerase like protein, domain 1"/>
    <property type="match status" value="1"/>
</dbReference>
<dbReference type="PATRIC" id="fig|1619100.3.peg.405"/>
<sequence length="296" mass="33093">MQDSKTIEFKLPTLEELLGAGVHFGHKTSAWNPKMKPYIHTDRNGVHIIDLVSTLTQLKKALEAIYEASNRGNVLVVGTKGQAASLVQKMAEDCGAFYINRRWAGGLFTNFKAIKKSVDKLISMEETLASGAQGLVKKEQLMMQREVERLNKIYSGIKFMDRLPSLMIVIDSKVEKNAVKEAKNVSMPVVSLVDTNSDPNAVAFPIPANDDSIKSIALFINIFGEAIKEGIKAKALLTLRKEEENKLVKMKESYEAEVEKKRAMEEQERERIKALKEGRAVEEAQTVRVISRSKAK</sequence>
<evidence type="ECO:0000256" key="3">
    <source>
        <dbReference type="ARBA" id="ARBA00023274"/>
    </source>
</evidence>
<dbReference type="Pfam" id="PF00318">
    <property type="entry name" value="Ribosomal_S2"/>
    <property type="match status" value="1"/>
</dbReference>
<name>A0A0G0MQQ1_9BACT</name>
<dbReference type="NCBIfam" id="TIGR01011">
    <property type="entry name" value="rpsB_bact"/>
    <property type="match status" value="1"/>
</dbReference>
<gene>
    <name evidence="5" type="primary">rpsB</name>
    <name evidence="7" type="ORF">UT34_C0001G0399</name>
</gene>
<dbReference type="Gene3D" id="1.10.287.610">
    <property type="entry name" value="Helix hairpin bin"/>
    <property type="match status" value="1"/>
</dbReference>
<dbReference type="InterPro" id="IPR023591">
    <property type="entry name" value="Ribosomal_uS2_flav_dom_sf"/>
</dbReference>
<dbReference type="GO" id="GO:0015935">
    <property type="term" value="C:small ribosomal subunit"/>
    <property type="evidence" value="ECO:0007669"/>
    <property type="project" value="InterPro"/>
</dbReference>
<reference evidence="7 8" key="1">
    <citation type="journal article" date="2015" name="Nature">
        <title>rRNA introns, odd ribosomes, and small enigmatic genomes across a large radiation of phyla.</title>
        <authorList>
            <person name="Brown C.T."/>
            <person name="Hug L.A."/>
            <person name="Thomas B.C."/>
            <person name="Sharon I."/>
            <person name="Castelle C.J."/>
            <person name="Singh A."/>
            <person name="Wilkins M.J."/>
            <person name="Williams K.H."/>
            <person name="Banfield J.F."/>
        </authorList>
    </citation>
    <scope>NUCLEOTIDE SEQUENCE [LARGE SCALE GENOMIC DNA]</scope>
</reference>
<dbReference type="PANTHER" id="PTHR12534:SF0">
    <property type="entry name" value="SMALL RIBOSOMAL SUBUNIT PROTEIN US2M"/>
    <property type="match status" value="1"/>
</dbReference>
<evidence type="ECO:0000256" key="5">
    <source>
        <dbReference type="HAMAP-Rule" id="MF_00291"/>
    </source>
</evidence>
<comment type="caution">
    <text evidence="7">The sequence shown here is derived from an EMBL/GenBank/DDBJ whole genome shotgun (WGS) entry which is preliminary data.</text>
</comment>
<dbReference type="GO" id="GO:0006412">
    <property type="term" value="P:translation"/>
    <property type="evidence" value="ECO:0007669"/>
    <property type="project" value="UniProtKB-UniRule"/>
</dbReference>
<dbReference type="SUPFAM" id="SSF52313">
    <property type="entry name" value="Ribosomal protein S2"/>
    <property type="match status" value="1"/>
</dbReference>
<keyword evidence="6" id="KW-0175">Coiled coil</keyword>
<dbReference type="STRING" id="1619100.UT34_C0001G0399"/>
<dbReference type="InterPro" id="IPR005706">
    <property type="entry name" value="Ribosomal_uS2_bac/mit/plastid"/>
</dbReference>
<organism evidence="7 8">
    <name type="scientific">candidate division WS6 bacterium GW2011_GWF2_39_15</name>
    <dbReference type="NCBI Taxonomy" id="1619100"/>
    <lineage>
        <taxon>Bacteria</taxon>
        <taxon>Candidatus Dojkabacteria</taxon>
    </lineage>
</organism>
<evidence type="ECO:0000256" key="4">
    <source>
        <dbReference type="ARBA" id="ARBA00035256"/>
    </source>
</evidence>
<dbReference type="InterPro" id="IPR001865">
    <property type="entry name" value="Ribosomal_uS2"/>
</dbReference>
<dbReference type="HAMAP" id="MF_00291_B">
    <property type="entry name" value="Ribosomal_uS2_B"/>
    <property type="match status" value="1"/>
</dbReference>
<dbReference type="Proteomes" id="UP000034799">
    <property type="component" value="Unassembled WGS sequence"/>
</dbReference>
<evidence type="ECO:0000256" key="1">
    <source>
        <dbReference type="ARBA" id="ARBA00006242"/>
    </source>
</evidence>
<dbReference type="PRINTS" id="PR00395">
    <property type="entry name" value="RIBOSOMALS2"/>
</dbReference>
<evidence type="ECO:0000313" key="7">
    <source>
        <dbReference type="EMBL" id="KKR06359.1"/>
    </source>
</evidence>
<protein>
    <recommendedName>
        <fullName evidence="4 5">Small ribosomal subunit protein uS2</fullName>
    </recommendedName>
</protein>
<dbReference type="EMBL" id="LBWK01000001">
    <property type="protein sequence ID" value="KKR06359.1"/>
    <property type="molecule type" value="Genomic_DNA"/>
</dbReference>